<dbReference type="InterPro" id="IPR011990">
    <property type="entry name" value="TPR-like_helical_dom_sf"/>
</dbReference>
<dbReference type="GO" id="GO:0031514">
    <property type="term" value="C:motile cilium"/>
    <property type="evidence" value="ECO:0007669"/>
    <property type="project" value="TreeGrafter"/>
</dbReference>
<accession>A0A564YI52</accession>
<dbReference type="PANTHER" id="PTHR44314:SF1">
    <property type="entry name" value="CILIA- AND FLAGELLA-ASSOCIATED PROTEIN 70"/>
    <property type="match status" value="1"/>
</dbReference>
<protein>
    <recommendedName>
        <fullName evidence="5">TPR_REGION domain-containing protein</fullName>
    </recommendedName>
</protein>
<dbReference type="InterPro" id="IPR052628">
    <property type="entry name" value="CFAP70"/>
</dbReference>
<name>A0A564YI52_HYMDI</name>
<sequence length="132" mass="15375">MLDLSTYYRLNALFILQSSDHIGRLQEAESELKNSLQVEPESAENWCLMGLLRCLQMDAKAASGCFEMAMQLETWPVQNHRLYRLKLAQCYAEIENYEKSKIQFIECCQQYSTPESWKGVGLACYRMNELED</sequence>
<reference evidence="3 4" key="1">
    <citation type="submission" date="2019-07" db="EMBL/GenBank/DDBJ databases">
        <authorList>
            <person name="Jastrzebski P J."/>
            <person name="Paukszto L."/>
            <person name="Jastrzebski P J."/>
        </authorList>
    </citation>
    <scope>NUCLEOTIDE SEQUENCE [LARGE SCALE GENOMIC DNA]</scope>
    <source>
        <strain evidence="3 4">WMS-il1</strain>
    </source>
</reference>
<dbReference type="GO" id="GO:0003341">
    <property type="term" value="P:cilium movement"/>
    <property type="evidence" value="ECO:0007669"/>
    <property type="project" value="TreeGrafter"/>
</dbReference>
<evidence type="ECO:0000313" key="4">
    <source>
        <dbReference type="Proteomes" id="UP000321570"/>
    </source>
</evidence>
<evidence type="ECO:0000256" key="2">
    <source>
        <dbReference type="ARBA" id="ARBA00022803"/>
    </source>
</evidence>
<dbReference type="GO" id="GO:0060271">
    <property type="term" value="P:cilium assembly"/>
    <property type="evidence" value="ECO:0007669"/>
    <property type="project" value="TreeGrafter"/>
</dbReference>
<evidence type="ECO:0000313" key="3">
    <source>
        <dbReference type="EMBL" id="VUZ46935.1"/>
    </source>
</evidence>
<organism evidence="3 4">
    <name type="scientific">Hymenolepis diminuta</name>
    <name type="common">Rat tapeworm</name>
    <dbReference type="NCBI Taxonomy" id="6216"/>
    <lineage>
        <taxon>Eukaryota</taxon>
        <taxon>Metazoa</taxon>
        <taxon>Spiralia</taxon>
        <taxon>Lophotrochozoa</taxon>
        <taxon>Platyhelminthes</taxon>
        <taxon>Cestoda</taxon>
        <taxon>Eucestoda</taxon>
        <taxon>Cyclophyllidea</taxon>
        <taxon>Hymenolepididae</taxon>
        <taxon>Hymenolepis</taxon>
    </lineage>
</organism>
<dbReference type="Gene3D" id="1.25.40.10">
    <property type="entry name" value="Tetratricopeptide repeat domain"/>
    <property type="match status" value="1"/>
</dbReference>
<evidence type="ECO:0000256" key="1">
    <source>
        <dbReference type="ARBA" id="ARBA00022737"/>
    </source>
</evidence>
<feature type="non-terminal residue" evidence="3">
    <location>
        <position position="132"/>
    </location>
</feature>
<keyword evidence="1" id="KW-0677">Repeat</keyword>
<dbReference type="EMBL" id="CABIJS010000222">
    <property type="protein sequence ID" value="VUZ46935.1"/>
    <property type="molecule type" value="Genomic_DNA"/>
</dbReference>
<evidence type="ECO:0008006" key="5">
    <source>
        <dbReference type="Google" id="ProtNLM"/>
    </source>
</evidence>
<keyword evidence="2" id="KW-0802">TPR repeat</keyword>
<dbReference type="Proteomes" id="UP000321570">
    <property type="component" value="Unassembled WGS sequence"/>
</dbReference>
<dbReference type="GO" id="GO:0070062">
    <property type="term" value="C:extracellular exosome"/>
    <property type="evidence" value="ECO:0007669"/>
    <property type="project" value="TreeGrafter"/>
</dbReference>
<dbReference type="AlphaFoldDB" id="A0A564YI52"/>
<dbReference type="SUPFAM" id="SSF48452">
    <property type="entry name" value="TPR-like"/>
    <property type="match status" value="1"/>
</dbReference>
<dbReference type="PANTHER" id="PTHR44314">
    <property type="entry name" value="CILIA- AND FLAGELLA-ASSOCIATED PROTEIN 70"/>
    <property type="match status" value="1"/>
</dbReference>
<gene>
    <name evidence="3" type="ORF">WMSIL1_LOCUS6713</name>
</gene>
<keyword evidence="4" id="KW-1185">Reference proteome</keyword>
<proteinExistence type="predicted"/>